<feature type="signal peptide" evidence="1">
    <location>
        <begin position="1"/>
        <end position="23"/>
    </location>
</feature>
<dbReference type="Pfam" id="PF08486">
    <property type="entry name" value="SpoIID"/>
    <property type="match status" value="1"/>
</dbReference>
<dbReference type="Pfam" id="PF04122">
    <property type="entry name" value="CW_binding_2"/>
    <property type="match status" value="3"/>
</dbReference>
<evidence type="ECO:0000256" key="1">
    <source>
        <dbReference type="SAM" id="SignalP"/>
    </source>
</evidence>
<keyword evidence="4" id="KW-1185">Reference proteome</keyword>
<name>A0ABU0JZY9_9BACL</name>
<keyword evidence="1" id="KW-0732">Signal</keyword>
<feature type="domain" description="Sporulation stage II protein D amidase enhancer LytB N-terminal" evidence="2">
    <location>
        <begin position="125"/>
        <end position="209"/>
    </location>
</feature>
<dbReference type="NCBIfam" id="TIGR02669">
    <property type="entry name" value="SpoIID_LytB"/>
    <property type="match status" value="1"/>
</dbReference>
<dbReference type="PANTHER" id="PTHR30032:SF8">
    <property type="entry name" value="GERMINATION-SPECIFIC N-ACETYLMURAMOYL-L-ALANINE AMIDASE"/>
    <property type="match status" value="1"/>
</dbReference>
<sequence length="744" mass="81725">MKIMMSLLIGILAFSLSMQGVEAAEDTVSVKLVNYTKNSNDMSFNVYGSYQIEGSEIVLDSNRLNQYHVKAEGTNVVLYIGDSKLKNFGSAMKLVPTVTNAMDSFVELGDKRYLGEMEFKVEGNYIRPVNTLSMEEYLKGVVPSEMPAYWGNNGGMEALKAQVVAARTFALPRKDKLTDSQSSQVYKGYEWYKTTNEAIDDTAGQVLKHGANYIGAFYSSTNGGMVMSNTNSWGSTLVPYLQSKVDPYDEKMVTKYDHWEYTLGKEQIDTSKLDLKKPDTWWSSVSELSSNVTEIKNIKSWLTSKSKIAKTDEIKITNISNVSFTLPPFKSDQVLKGSMTIDYFLKNKDGFVFDSKGELKKHTMTIQDSSYNIRFMVGTTIMKSPYVKSIQDKEDSIVVSGSGYGHGIGMSQYGAYQQSKEGRSHDQILSFYYPGTELTTEASSSPMNRLAGNNRYETSVEISKAGWKQASNVVVLGRGDLSVDALTGSVLAKKHNAPLLLTNSKELPSVVEAELDRLKPEKVYILGGPAAISEKVYNQLSAKSYIAKIDRISGDNRYETSVAVANEIGNSNQVFVTTGDGKSPDALSIASYAASKQIPIILTSKEKLSDDTADYMTASNPVKTTIIGGENAVSNVVRDQLATSSTVDRVAGANRYETSLKIAQTFDFENKGVFFANGDVFIDALPGSPFAAAMGAPVILTKQNTLTTELEQYLKSTLSREFYFLGGEAAISKPIEERVSTLTN</sequence>
<dbReference type="InterPro" id="IPR013486">
    <property type="entry name" value="SpoIID/LytB"/>
</dbReference>
<dbReference type="InterPro" id="IPR007253">
    <property type="entry name" value="Cell_wall-bd_2"/>
</dbReference>
<gene>
    <name evidence="3" type="ORF">QO000_001644</name>
</gene>
<dbReference type="EMBL" id="JAUSWM010000002">
    <property type="protein sequence ID" value="MDQ0482675.1"/>
    <property type="molecule type" value="Genomic_DNA"/>
</dbReference>
<dbReference type="InterPro" id="IPR051922">
    <property type="entry name" value="Bact_Sporulation_Assoc"/>
</dbReference>
<evidence type="ECO:0000259" key="2">
    <source>
        <dbReference type="Pfam" id="PF08486"/>
    </source>
</evidence>
<dbReference type="InterPro" id="IPR013693">
    <property type="entry name" value="SpoIID/LytB_N"/>
</dbReference>
<accession>A0ABU0JZY9</accession>
<feature type="chain" id="PRO_5045881488" evidence="1">
    <location>
        <begin position="24"/>
        <end position="744"/>
    </location>
</feature>
<evidence type="ECO:0000313" key="3">
    <source>
        <dbReference type="EMBL" id="MDQ0482675.1"/>
    </source>
</evidence>
<comment type="caution">
    <text evidence="3">The sequence shown here is derived from an EMBL/GenBank/DDBJ whole genome shotgun (WGS) entry which is preliminary data.</text>
</comment>
<dbReference type="PANTHER" id="PTHR30032">
    <property type="entry name" value="N-ACETYLMURAMOYL-L-ALANINE AMIDASE-RELATED"/>
    <property type="match status" value="1"/>
</dbReference>
<dbReference type="Gene3D" id="3.40.50.12090">
    <property type="match status" value="2"/>
</dbReference>
<organism evidence="3 4">
    <name type="scientific">Guptibacillus hwajinpoensis</name>
    <dbReference type="NCBI Taxonomy" id="208199"/>
    <lineage>
        <taxon>Bacteria</taxon>
        <taxon>Bacillati</taxon>
        <taxon>Bacillota</taxon>
        <taxon>Bacilli</taxon>
        <taxon>Bacillales</taxon>
        <taxon>Guptibacillaceae</taxon>
        <taxon>Guptibacillus</taxon>
    </lineage>
</organism>
<dbReference type="Proteomes" id="UP001226720">
    <property type="component" value="Unassembled WGS sequence"/>
</dbReference>
<evidence type="ECO:0000313" key="4">
    <source>
        <dbReference type="Proteomes" id="UP001226720"/>
    </source>
</evidence>
<protein>
    <submittedName>
        <fullName evidence="3">SpoIID/LytB domain protein</fullName>
    </submittedName>
</protein>
<reference evidence="3" key="1">
    <citation type="submission" date="2023-07" db="EMBL/GenBank/DDBJ databases">
        <title>Genomic Encyclopedia of Type Strains, Phase IV (KMG-IV): sequencing the most valuable type-strain genomes for metagenomic binning, comparative biology and taxonomic classification.</title>
        <authorList>
            <person name="Goeker M."/>
        </authorList>
    </citation>
    <scope>NUCLEOTIDE SEQUENCE [LARGE SCALE GENOMIC DNA]</scope>
    <source>
        <strain evidence="3">JSM 076093</strain>
    </source>
</reference>
<proteinExistence type="predicted"/>